<keyword evidence="8" id="KW-1185">Reference proteome</keyword>
<evidence type="ECO:0000256" key="5">
    <source>
        <dbReference type="ARBA" id="ARBA00023136"/>
    </source>
</evidence>
<name>A0A1G9R5B6_9FIRM</name>
<dbReference type="CDD" id="cd07984">
    <property type="entry name" value="LPLAT_LABLAT-like"/>
    <property type="match status" value="1"/>
</dbReference>
<keyword evidence="2" id="KW-1003">Cell membrane</keyword>
<dbReference type="RefSeq" id="WP_092071102.1">
    <property type="nucleotide sequence ID" value="NZ_FNHB01000002.1"/>
</dbReference>
<accession>A0A1G9R5B6</accession>
<evidence type="ECO:0000256" key="6">
    <source>
        <dbReference type="ARBA" id="ARBA00023315"/>
    </source>
</evidence>
<dbReference type="PIRSF" id="PIRSF026649">
    <property type="entry name" value="MsbB"/>
    <property type="match status" value="1"/>
</dbReference>
<keyword evidence="4 7" id="KW-0808">Transferase</keyword>
<dbReference type="EMBL" id="FNHB01000002">
    <property type="protein sequence ID" value="SDM18300.1"/>
    <property type="molecule type" value="Genomic_DNA"/>
</dbReference>
<evidence type="ECO:0000256" key="3">
    <source>
        <dbReference type="ARBA" id="ARBA00022519"/>
    </source>
</evidence>
<dbReference type="GO" id="GO:0009247">
    <property type="term" value="P:glycolipid biosynthetic process"/>
    <property type="evidence" value="ECO:0007669"/>
    <property type="project" value="UniProtKB-ARBA"/>
</dbReference>
<organism evidence="7 8">
    <name type="scientific">Dendrosporobacter quercicolus</name>
    <dbReference type="NCBI Taxonomy" id="146817"/>
    <lineage>
        <taxon>Bacteria</taxon>
        <taxon>Bacillati</taxon>
        <taxon>Bacillota</taxon>
        <taxon>Negativicutes</taxon>
        <taxon>Selenomonadales</taxon>
        <taxon>Sporomusaceae</taxon>
        <taxon>Dendrosporobacter</taxon>
    </lineage>
</organism>
<dbReference type="PANTHER" id="PTHR30606:SF10">
    <property type="entry name" value="PHOSPHATIDYLINOSITOL MANNOSIDE ACYLTRANSFERASE"/>
    <property type="match status" value="1"/>
</dbReference>
<protein>
    <submittedName>
        <fullName evidence="7">KDO2-lipid IV(A) lauroyltransferase</fullName>
    </submittedName>
</protein>
<keyword evidence="3" id="KW-0997">Cell inner membrane</keyword>
<evidence type="ECO:0000256" key="1">
    <source>
        <dbReference type="ARBA" id="ARBA00004533"/>
    </source>
</evidence>
<evidence type="ECO:0000256" key="4">
    <source>
        <dbReference type="ARBA" id="ARBA00022679"/>
    </source>
</evidence>
<keyword evidence="6" id="KW-0012">Acyltransferase</keyword>
<comment type="subcellular location">
    <subcellularLocation>
        <location evidence="1">Cell inner membrane</location>
    </subcellularLocation>
</comment>
<dbReference type="InterPro" id="IPR004960">
    <property type="entry name" value="LipA_acyltrans"/>
</dbReference>
<dbReference type="PANTHER" id="PTHR30606">
    <property type="entry name" value="LIPID A BIOSYNTHESIS LAUROYL ACYLTRANSFERASE"/>
    <property type="match status" value="1"/>
</dbReference>
<evidence type="ECO:0000313" key="8">
    <source>
        <dbReference type="Proteomes" id="UP000214880"/>
    </source>
</evidence>
<reference evidence="7 8" key="1">
    <citation type="submission" date="2016-10" db="EMBL/GenBank/DDBJ databases">
        <authorList>
            <person name="de Groot N.N."/>
        </authorList>
    </citation>
    <scope>NUCLEOTIDE SEQUENCE [LARGE SCALE GENOMIC DNA]</scope>
    <source>
        <strain evidence="7 8">DSM 1736</strain>
    </source>
</reference>
<sequence>MLYGIARLCSAIVCILPKRIRRLLGTLLGELCWLLVPAKRKRMAVENVRQGLLVSSGEARVIVKQSTVRFGRMLLEVLAFPAIKREVHRYIHFIGTDHLTEALSYGRGVILATAHSGNWELLGAALALNHFPLCAVAQKQTNAGMDRLINDYRALVGMHVTYKKGVREMIKMLSEGKIIGMLMDQDAGRDGVFVDFFNREASTPRGPAYLARLKEAPIIPAFITENADSTHTVILQQPIWPRVTGQREQDILATTQQLTHIIERHIRVQPAEWFWLHNRWKTTP</sequence>
<evidence type="ECO:0000256" key="2">
    <source>
        <dbReference type="ARBA" id="ARBA00022475"/>
    </source>
</evidence>
<dbReference type="Proteomes" id="UP000214880">
    <property type="component" value="Unassembled WGS sequence"/>
</dbReference>
<dbReference type="STRING" id="146817.SAMN04488502_102424"/>
<dbReference type="AlphaFoldDB" id="A0A1G9R5B6"/>
<proteinExistence type="predicted"/>
<dbReference type="Pfam" id="PF03279">
    <property type="entry name" value="Lip_A_acyltrans"/>
    <property type="match status" value="1"/>
</dbReference>
<dbReference type="OrthoDB" id="9801955at2"/>
<dbReference type="GO" id="GO:0016746">
    <property type="term" value="F:acyltransferase activity"/>
    <property type="evidence" value="ECO:0007669"/>
    <property type="project" value="UniProtKB-KW"/>
</dbReference>
<dbReference type="GO" id="GO:0005886">
    <property type="term" value="C:plasma membrane"/>
    <property type="evidence" value="ECO:0007669"/>
    <property type="project" value="UniProtKB-SubCell"/>
</dbReference>
<gene>
    <name evidence="7" type="ORF">SAMN04488502_102424</name>
</gene>
<evidence type="ECO:0000313" key="7">
    <source>
        <dbReference type="EMBL" id="SDM18300.1"/>
    </source>
</evidence>
<keyword evidence="5" id="KW-0472">Membrane</keyword>